<evidence type="ECO:0000313" key="2">
    <source>
        <dbReference type="RefSeq" id="XP_075091634.1"/>
    </source>
</evidence>
<organism evidence="1 2">
    <name type="scientific">Nicotiana tabacum</name>
    <name type="common">Common tobacco</name>
    <dbReference type="NCBI Taxonomy" id="4097"/>
    <lineage>
        <taxon>Eukaryota</taxon>
        <taxon>Viridiplantae</taxon>
        <taxon>Streptophyta</taxon>
        <taxon>Embryophyta</taxon>
        <taxon>Tracheophyta</taxon>
        <taxon>Spermatophyta</taxon>
        <taxon>Magnoliopsida</taxon>
        <taxon>eudicotyledons</taxon>
        <taxon>Gunneridae</taxon>
        <taxon>Pentapetalae</taxon>
        <taxon>asterids</taxon>
        <taxon>lamiids</taxon>
        <taxon>Solanales</taxon>
        <taxon>Solanaceae</taxon>
        <taxon>Nicotianoideae</taxon>
        <taxon>Nicotianeae</taxon>
        <taxon>Nicotiana</taxon>
    </lineage>
</organism>
<dbReference type="RefSeq" id="XP_075091634.1">
    <property type="nucleotide sequence ID" value="XM_075235533.1"/>
</dbReference>
<protein>
    <submittedName>
        <fullName evidence="2">Uncharacterized protein LOC142171828</fullName>
    </submittedName>
</protein>
<reference evidence="2" key="2">
    <citation type="submission" date="2025-08" db="UniProtKB">
        <authorList>
            <consortium name="RefSeq"/>
        </authorList>
    </citation>
    <scope>IDENTIFICATION</scope>
    <source>
        <tissue evidence="2">Leaf</tissue>
    </source>
</reference>
<name>A0AC58T323_TOBAC</name>
<keyword evidence="1" id="KW-1185">Reference proteome</keyword>
<reference evidence="1" key="1">
    <citation type="journal article" date="2014" name="Nat. Commun.">
        <title>The tobacco genome sequence and its comparison with those of tomato and potato.</title>
        <authorList>
            <person name="Sierro N."/>
            <person name="Battey J.N."/>
            <person name="Ouadi S."/>
            <person name="Bakaher N."/>
            <person name="Bovet L."/>
            <person name="Willig A."/>
            <person name="Goepfert S."/>
            <person name="Peitsch M.C."/>
            <person name="Ivanov N.V."/>
        </authorList>
    </citation>
    <scope>NUCLEOTIDE SEQUENCE [LARGE SCALE GENOMIC DNA]</scope>
</reference>
<evidence type="ECO:0000313" key="1">
    <source>
        <dbReference type="Proteomes" id="UP000790787"/>
    </source>
</evidence>
<sequence>MARQDAKASNVVVTGIITIGSYGAYALIDPGSTYSYVSPSFSIYLERGVESLNVTYIMVTIVGETISVDRVYKDCVIFIQGRDTIVDLLVLPISDFDVIMGMDCLASCCASIDCHSKLIHFDFPGEPCLVWKGITPLTEGKIISYVKARRMINNGCLGFIATVHDTRLEDVTIDSVPVVRKFADVFPEDLPELPPIREIEFSIDLVPGTQPISIPLYRLAPAELRGLKVQLQEILDKGLIRPISFLGHVVSRDRIQVDPRKIAWSNECEESFQKLKTALTTAPILTLPTSAGVFTIYCDASRVGLGYVLMQNGKVVAYAFRQLKNHEENYPTHDLELAAIALANRRVHIDHTLPGRLLAGLVAQLSLVGQVKARQFEDFHLAKLRDRVQNGGVKSFAIDREGDVKQLILEEAHNSRYSIHPGASKMYQDLRELYWWKVRLPRTFRKQDSVWVIVDRLTKTAHFIPVELRTTFHPHTDGQFERVIQILEDVLRACAIKFGGHWDDQLPLAEFTYNNNYQSSIQMAPFEALYGRKCRSPVGWFEPGEARLLGPNLV</sequence>
<gene>
    <name evidence="2" type="primary">LOC142171828</name>
</gene>
<proteinExistence type="predicted"/>
<dbReference type="Proteomes" id="UP000790787">
    <property type="component" value="Chromosome 17"/>
</dbReference>
<accession>A0AC58T323</accession>